<comment type="caution">
    <text evidence="1">The sequence shown here is derived from an EMBL/GenBank/DDBJ whole genome shotgun (WGS) entry which is preliminary data.</text>
</comment>
<name>A0ABW1GNN4_9ACTN</name>
<sequence>MGMDITVMIADWSWLGDVPERERLSRLRNAWYADETGLWDHDAPVAEGDWEWPKGPNGAFFALYEFRHTLGSYKPHFWATHDWERVRDHAPRRRRQGDSALLGVVQPNPDQLVRQLADVTLRRPAARGQPVAHSGRQPLMVRHSFRFMEQGCCGRTRRPYALSINTWRGPVPAAMMAA</sequence>
<accession>A0ABW1GNN4</accession>
<dbReference type="EMBL" id="JBHSPU010000020">
    <property type="protein sequence ID" value="MFC5916250.1"/>
    <property type="molecule type" value="Genomic_DNA"/>
</dbReference>
<evidence type="ECO:0000313" key="2">
    <source>
        <dbReference type="Proteomes" id="UP001596200"/>
    </source>
</evidence>
<keyword evidence="2" id="KW-1185">Reference proteome</keyword>
<dbReference type="RefSeq" id="WP_344507060.1">
    <property type="nucleotide sequence ID" value="NZ_BAAATU010000001.1"/>
</dbReference>
<reference evidence="2" key="1">
    <citation type="journal article" date="2019" name="Int. J. Syst. Evol. Microbiol.">
        <title>The Global Catalogue of Microorganisms (GCM) 10K type strain sequencing project: providing services to taxonomists for standard genome sequencing and annotation.</title>
        <authorList>
            <consortium name="The Broad Institute Genomics Platform"/>
            <consortium name="The Broad Institute Genome Sequencing Center for Infectious Disease"/>
            <person name="Wu L."/>
            <person name="Ma J."/>
        </authorList>
    </citation>
    <scope>NUCLEOTIDE SEQUENCE [LARGE SCALE GENOMIC DNA]</scope>
    <source>
        <strain evidence="2">JCM 4147</strain>
    </source>
</reference>
<proteinExistence type="predicted"/>
<evidence type="ECO:0000313" key="1">
    <source>
        <dbReference type="EMBL" id="MFC5916250.1"/>
    </source>
</evidence>
<protein>
    <submittedName>
        <fullName evidence="1">Uncharacterized protein</fullName>
    </submittedName>
</protein>
<gene>
    <name evidence="1" type="ORF">ACFP1B_22905</name>
</gene>
<organism evidence="1 2">
    <name type="scientific">Streptomyces pulveraceus</name>
    <dbReference type="NCBI Taxonomy" id="68258"/>
    <lineage>
        <taxon>Bacteria</taxon>
        <taxon>Bacillati</taxon>
        <taxon>Actinomycetota</taxon>
        <taxon>Actinomycetes</taxon>
        <taxon>Kitasatosporales</taxon>
        <taxon>Streptomycetaceae</taxon>
        <taxon>Streptomyces</taxon>
    </lineage>
</organism>
<dbReference type="Proteomes" id="UP001596200">
    <property type="component" value="Unassembled WGS sequence"/>
</dbReference>